<dbReference type="Proteomes" id="UP000298030">
    <property type="component" value="Unassembled WGS sequence"/>
</dbReference>
<evidence type="ECO:0000313" key="2">
    <source>
        <dbReference type="Proteomes" id="UP000298030"/>
    </source>
</evidence>
<comment type="caution">
    <text evidence="1">The sequence shown here is derived from an EMBL/GenBank/DDBJ whole genome shotgun (WGS) entry which is preliminary data.</text>
</comment>
<dbReference type="OrthoDB" id="3265672at2759"/>
<organism evidence="1 2">
    <name type="scientific">Coprinellus micaceus</name>
    <name type="common">Glistening ink-cap mushroom</name>
    <name type="synonym">Coprinus micaceus</name>
    <dbReference type="NCBI Taxonomy" id="71717"/>
    <lineage>
        <taxon>Eukaryota</taxon>
        <taxon>Fungi</taxon>
        <taxon>Dikarya</taxon>
        <taxon>Basidiomycota</taxon>
        <taxon>Agaricomycotina</taxon>
        <taxon>Agaricomycetes</taxon>
        <taxon>Agaricomycetidae</taxon>
        <taxon>Agaricales</taxon>
        <taxon>Agaricineae</taxon>
        <taxon>Psathyrellaceae</taxon>
        <taxon>Coprinellus</taxon>
    </lineage>
</organism>
<proteinExistence type="predicted"/>
<accession>A0A4Y7STC7</accession>
<protein>
    <submittedName>
        <fullName evidence="1">Uncharacterized protein</fullName>
    </submittedName>
</protein>
<dbReference type="AlphaFoldDB" id="A0A4Y7STC7"/>
<reference evidence="1 2" key="1">
    <citation type="journal article" date="2019" name="Nat. Ecol. Evol.">
        <title>Megaphylogeny resolves global patterns of mushroom evolution.</title>
        <authorList>
            <person name="Varga T."/>
            <person name="Krizsan K."/>
            <person name="Foldi C."/>
            <person name="Dima B."/>
            <person name="Sanchez-Garcia M."/>
            <person name="Sanchez-Ramirez S."/>
            <person name="Szollosi G.J."/>
            <person name="Szarkandi J.G."/>
            <person name="Papp V."/>
            <person name="Albert L."/>
            <person name="Andreopoulos W."/>
            <person name="Angelini C."/>
            <person name="Antonin V."/>
            <person name="Barry K.W."/>
            <person name="Bougher N.L."/>
            <person name="Buchanan P."/>
            <person name="Buyck B."/>
            <person name="Bense V."/>
            <person name="Catcheside P."/>
            <person name="Chovatia M."/>
            <person name="Cooper J."/>
            <person name="Damon W."/>
            <person name="Desjardin D."/>
            <person name="Finy P."/>
            <person name="Geml J."/>
            <person name="Haridas S."/>
            <person name="Hughes K."/>
            <person name="Justo A."/>
            <person name="Karasinski D."/>
            <person name="Kautmanova I."/>
            <person name="Kiss B."/>
            <person name="Kocsube S."/>
            <person name="Kotiranta H."/>
            <person name="LaButti K.M."/>
            <person name="Lechner B.E."/>
            <person name="Liimatainen K."/>
            <person name="Lipzen A."/>
            <person name="Lukacs Z."/>
            <person name="Mihaltcheva S."/>
            <person name="Morgado L.N."/>
            <person name="Niskanen T."/>
            <person name="Noordeloos M.E."/>
            <person name="Ohm R.A."/>
            <person name="Ortiz-Santana B."/>
            <person name="Ovrebo C."/>
            <person name="Racz N."/>
            <person name="Riley R."/>
            <person name="Savchenko A."/>
            <person name="Shiryaev A."/>
            <person name="Soop K."/>
            <person name="Spirin V."/>
            <person name="Szebenyi C."/>
            <person name="Tomsovsky M."/>
            <person name="Tulloss R.E."/>
            <person name="Uehling J."/>
            <person name="Grigoriev I.V."/>
            <person name="Vagvolgyi C."/>
            <person name="Papp T."/>
            <person name="Martin F.M."/>
            <person name="Miettinen O."/>
            <person name="Hibbett D.S."/>
            <person name="Nagy L.G."/>
        </authorList>
    </citation>
    <scope>NUCLEOTIDE SEQUENCE [LARGE SCALE GENOMIC DNA]</scope>
    <source>
        <strain evidence="1 2">FP101781</strain>
    </source>
</reference>
<evidence type="ECO:0000313" key="1">
    <source>
        <dbReference type="EMBL" id="TEB25115.1"/>
    </source>
</evidence>
<name>A0A4Y7STC7_COPMI</name>
<gene>
    <name evidence="1" type="ORF">FA13DRAFT_1796595</name>
</gene>
<keyword evidence="2" id="KW-1185">Reference proteome</keyword>
<dbReference type="EMBL" id="QPFP01000059">
    <property type="protein sequence ID" value="TEB25115.1"/>
    <property type="molecule type" value="Genomic_DNA"/>
</dbReference>
<sequence>MPPKSSSYPSPVPLIDELKDTPIEECYRLAVEPMHASGYHLNSNTKLSYCCETAKPHATAHKNQQKLTLAQEEVLVQWAWHMGSCGKYSGKYWSTSFMKCHPELKVKQSQVLEQCRASALNPTAIKGFYNMLNKLITEFNIPPEKFYNMDEKGVQLGVGGSVTIIIDRDMCVSPSN</sequence>
<dbReference type="STRING" id="71717.A0A4Y7STC7"/>